<evidence type="ECO:0000313" key="3">
    <source>
        <dbReference type="Proteomes" id="UP001356095"/>
    </source>
</evidence>
<dbReference type="GO" id="GO:0016787">
    <property type="term" value="F:hydrolase activity"/>
    <property type="evidence" value="ECO:0007669"/>
    <property type="project" value="UniProtKB-KW"/>
</dbReference>
<sequence>MTADGPSPCATDTTGTPEEEWARWPGLDRVPSVDLGGVREVVVVAPHPDDETLGFGGGLAVLAARGVRLRVVAVTDGESSHPDSSVFTREQLVARRAAERARALAALGASGAEVERLRLPDGGVAGREPELVRRLARAYRDSDLCVAPWEGDPHPDHEAVGRAARDAAQALGVRLLSYPVWAWHWTRPGDGALPWGRAVRLGLAGEARRRKAAAIRAFTTQVSPIGPDAADRAILEPPMLAHFARDHEVVFT</sequence>
<name>A0ABU7K0M8_9ACTN</name>
<dbReference type="EC" id="3.5.1.-" evidence="2"/>
<dbReference type="InterPro" id="IPR024078">
    <property type="entry name" value="LmbE-like_dom_sf"/>
</dbReference>
<keyword evidence="3" id="KW-1185">Reference proteome</keyword>
<evidence type="ECO:0000313" key="2">
    <source>
        <dbReference type="EMBL" id="MEE2035798.1"/>
    </source>
</evidence>
<dbReference type="Proteomes" id="UP001356095">
    <property type="component" value="Unassembled WGS sequence"/>
</dbReference>
<accession>A0ABU7K0M8</accession>
<dbReference type="PANTHER" id="PTHR12993">
    <property type="entry name" value="N-ACETYLGLUCOSAMINYL-PHOSPHATIDYLINOSITOL DE-N-ACETYLASE-RELATED"/>
    <property type="match status" value="1"/>
</dbReference>
<dbReference type="EMBL" id="JAUZMY010000001">
    <property type="protein sequence ID" value="MEE2035798.1"/>
    <property type="molecule type" value="Genomic_DNA"/>
</dbReference>
<comment type="caution">
    <text evidence="2">The sequence shown here is derived from an EMBL/GenBank/DDBJ whole genome shotgun (WGS) entry which is preliminary data.</text>
</comment>
<organism evidence="2 3">
    <name type="scientific">Nocardiopsis codii</name>
    <dbReference type="NCBI Taxonomy" id="3065942"/>
    <lineage>
        <taxon>Bacteria</taxon>
        <taxon>Bacillati</taxon>
        <taxon>Actinomycetota</taxon>
        <taxon>Actinomycetes</taxon>
        <taxon>Streptosporangiales</taxon>
        <taxon>Nocardiopsidaceae</taxon>
        <taxon>Nocardiopsis</taxon>
    </lineage>
</organism>
<dbReference type="Pfam" id="PF02585">
    <property type="entry name" value="PIG-L"/>
    <property type="match status" value="1"/>
</dbReference>
<dbReference type="InterPro" id="IPR003737">
    <property type="entry name" value="GlcNAc_PI_deacetylase-related"/>
</dbReference>
<keyword evidence="2" id="KW-0378">Hydrolase</keyword>
<evidence type="ECO:0000256" key="1">
    <source>
        <dbReference type="ARBA" id="ARBA00022833"/>
    </source>
</evidence>
<gene>
    <name evidence="2" type="ORF">Q8791_01000</name>
</gene>
<dbReference type="RefSeq" id="WP_330089623.1">
    <property type="nucleotide sequence ID" value="NZ_JAUZMY010000001.1"/>
</dbReference>
<reference evidence="2 3" key="1">
    <citation type="submission" date="2023-08" db="EMBL/GenBank/DDBJ databases">
        <authorList>
            <person name="Girao M."/>
            <person name="Carvalho M.F."/>
        </authorList>
    </citation>
    <scope>NUCLEOTIDE SEQUENCE [LARGE SCALE GENOMIC DNA]</scope>
    <source>
        <strain evidence="2 3">CT-R113</strain>
    </source>
</reference>
<dbReference type="Gene3D" id="3.40.50.10320">
    <property type="entry name" value="LmbE-like"/>
    <property type="match status" value="1"/>
</dbReference>
<dbReference type="PANTHER" id="PTHR12993:SF29">
    <property type="entry name" value="BLR3841 PROTEIN"/>
    <property type="match status" value="1"/>
</dbReference>
<proteinExistence type="predicted"/>
<protein>
    <submittedName>
        <fullName evidence="2">PIG-L family deacetylase</fullName>
        <ecNumber evidence="2">3.5.1.-</ecNumber>
    </submittedName>
</protein>
<dbReference type="SUPFAM" id="SSF102588">
    <property type="entry name" value="LmbE-like"/>
    <property type="match status" value="1"/>
</dbReference>
<keyword evidence="1" id="KW-0862">Zinc</keyword>